<feature type="domain" description="Cobalamin biosynthesis protein CobT VWA" evidence="1">
    <location>
        <begin position="12"/>
        <end position="112"/>
    </location>
</feature>
<dbReference type="SUPFAM" id="SSF53300">
    <property type="entry name" value="vWA-like"/>
    <property type="match status" value="1"/>
</dbReference>
<accession>A0ABX2CEE5</accession>
<gene>
    <name evidence="2" type="ORF">HL667_16320</name>
</gene>
<evidence type="ECO:0000313" key="3">
    <source>
        <dbReference type="Proteomes" id="UP000886476"/>
    </source>
</evidence>
<organism evidence="2 3">
    <name type="scientific">Bradyrhizobium aeschynomenes</name>
    <dbReference type="NCBI Taxonomy" id="2734909"/>
    <lineage>
        <taxon>Bacteria</taxon>
        <taxon>Pseudomonadati</taxon>
        <taxon>Pseudomonadota</taxon>
        <taxon>Alphaproteobacteria</taxon>
        <taxon>Hyphomicrobiales</taxon>
        <taxon>Nitrobacteraceae</taxon>
        <taxon>Bradyrhizobium</taxon>
    </lineage>
</organism>
<dbReference type="Proteomes" id="UP000886476">
    <property type="component" value="Unassembled WGS sequence"/>
</dbReference>
<dbReference type="EMBL" id="JABFDN010000004">
    <property type="protein sequence ID" value="NPU66571.1"/>
    <property type="molecule type" value="Genomic_DNA"/>
</dbReference>
<evidence type="ECO:0000313" key="2">
    <source>
        <dbReference type="EMBL" id="NPU66571.1"/>
    </source>
</evidence>
<proteinExistence type="predicted"/>
<reference evidence="2" key="1">
    <citation type="submission" date="2020-05" db="EMBL/GenBank/DDBJ databases">
        <title>Nod-independent and nitrogen-fixing Bradyrhizobium aeschynomene sp. nov. isolated from nodules of Aeschynomene indica.</title>
        <authorList>
            <person name="Zhang Z."/>
        </authorList>
    </citation>
    <scope>NUCLEOTIDE SEQUENCE</scope>
    <source>
        <strain evidence="2">83012</strain>
    </source>
</reference>
<dbReference type="InterPro" id="IPR051928">
    <property type="entry name" value="NorD/CobT"/>
</dbReference>
<dbReference type="PANTHER" id="PTHR41248:SF1">
    <property type="entry name" value="NORD PROTEIN"/>
    <property type="match status" value="1"/>
</dbReference>
<dbReference type="InterPro" id="IPR025861">
    <property type="entry name" value="CobT_VWA_dom"/>
</dbReference>
<dbReference type="RefSeq" id="WP_172111633.1">
    <property type="nucleotide sequence ID" value="NZ_JABFDN010000004.1"/>
</dbReference>
<protein>
    <recommendedName>
        <fullName evidence="1">Cobalamin biosynthesis protein CobT VWA domain-containing protein</fullName>
    </recommendedName>
</protein>
<dbReference type="InterPro" id="IPR036465">
    <property type="entry name" value="vWFA_dom_sf"/>
</dbReference>
<name>A0ABX2CEE5_9BRAD</name>
<dbReference type="Pfam" id="PF11775">
    <property type="entry name" value="CobT_C"/>
    <property type="match status" value="1"/>
</dbReference>
<sequence>MSAPDVVETLTARHAAAMLTPGLLKENIDGEAIAWASARLRQRAERRKFLIVPSDGAPVDDSTLSENGESYLHHHLAERIRQIEAAGDIRIAAIGIGQHPVDSYYGDGVMIGSPPGSWRAPWRLSSSGC</sequence>
<keyword evidence="3" id="KW-1185">Reference proteome</keyword>
<dbReference type="PANTHER" id="PTHR41248">
    <property type="entry name" value="NORD PROTEIN"/>
    <property type="match status" value="1"/>
</dbReference>
<evidence type="ECO:0000259" key="1">
    <source>
        <dbReference type="Pfam" id="PF11775"/>
    </source>
</evidence>
<comment type="caution">
    <text evidence="2">The sequence shown here is derived from an EMBL/GenBank/DDBJ whole genome shotgun (WGS) entry which is preliminary data.</text>
</comment>